<keyword evidence="3" id="KW-1185">Reference proteome</keyword>
<proteinExistence type="predicted"/>
<comment type="caution">
    <text evidence="2">The sequence shown here is derived from an EMBL/GenBank/DDBJ whole genome shotgun (WGS) entry which is preliminary data.</text>
</comment>
<dbReference type="Proteomes" id="UP001642260">
    <property type="component" value="Unassembled WGS sequence"/>
</dbReference>
<accession>A0ABC8IYG0</accession>
<dbReference type="EMBL" id="CAKOAT010060710">
    <property type="protein sequence ID" value="CAH8305096.1"/>
    <property type="molecule type" value="Genomic_DNA"/>
</dbReference>
<dbReference type="AlphaFoldDB" id="A0ABC8IYG0"/>
<evidence type="ECO:0000313" key="3">
    <source>
        <dbReference type="Proteomes" id="UP001642260"/>
    </source>
</evidence>
<evidence type="ECO:0000313" key="2">
    <source>
        <dbReference type="EMBL" id="CAH8305096.1"/>
    </source>
</evidence>
<name>A0ABC8IYG0_ERUVS</name>
<evidence type="ECO:0000256" key="1">
    <source>
        <dbReference type="SAM" id="MobiDB-lite"/>
    </source>
</evidence>
<protein>
    <submittedName>
        <fullName evidence="2">Uncharacterized protein</fullName>
    </submittedName>
</protein>
<gene>
    <name evidence="2" type="ORF">ERUC_LOCUS3770</name>
</gene>
<organism evidence="2 3">
    <name type="scientific">Eruca vesicaria subsp. sativa</name>
    <name type="common">Garden rocket</name>
    <name type="synonym">Eruca sativa</name>
    <dbReference type="NCBI Taxonomy" id="29727"/>
    <lineage>
        <taxon>Eukaryota</taxon>
        <taxon>Viridiplantae</taxon>
        <taxon>Streptophyta</taxon>
        <taxon>Embryophyta</taxon>
        <taxon>Tracheophyta</taxon>
        <taxon>Spermatophyta</taxon>
        <taxon>Magnoliopsida</taxon>
        <taxon>eudicotyledons</taxon>
        <taxon>Gunneridae</taxon>
        <taxon>Pentapetalae</taxon>
        <taxon>rosids</taxon>
        <taxon>malvids</taxon>
        <taxon>Brassicales</taxon>
        <taxon>Brassicaceae</taxon>
        <taxon>Brassiceae</taxon>
        <taxon>Eruca</taxon>
    </lineage>
</organism>
<reference evidence="2 3" key="1">
    <citation type="submission" date="2022-03" db="EMBL/GenBank/DDBJ databases">
        <authorList>
            <person name="Macdonald S."/>
            <person name="Ahmed S."/>
            <person name="Newling K."/>
        </authorList>
    </citation>
    <scope>NUCLEOTIDE SEQUENCE [LARGE SCALE GENOMIC DNA]</scope>
</reference>
<feature type="region of interest" description="Disordered" evidence="1">
    <location>
        <begin position="69"/>
        <end position="104"/>
    </location>
</feature>
<sequence length="104" mass="11745">MCFRERYLTKISVYDNNDHTNFVLLADVGCELMGRKPQNWFRTTLSLTGKTKALTVTKVLCPEALEPEGNLGENMIVPSGEETLQMDKREDGPSIGYEESQMRG</sequence>